<accession>A0A5N5T492</accession>
<evidence type="ECO:0000256" key="3">
    <source>
        <dbReference type="ARBA" id="ARBA00022448"/>
    </source>
</evidence>
<dbReference type="Gene3D" id="1.20.1730.10">
    <property type="entry name" value="Sodium/glucose cotransporter"/>
    <property type="match status" value="1"/>
</dbReference>
<dbReference type="OrthoDB" id="6431761at2759"/>
<gene>
    <name evidence="13" type="ORF">Anas_13190</name>
</gene>
<evidence type="ECO:0000256" key="5">
    <source>
        <dbReference type="ARBA" id="ARBA00022692"/>
    </source>
</evidence>
<dbReference type="Pfam" id="PF00474">
    <property type="entry name" value="SSF"/>
    <property type="match status" value="1"/>
</dbReference>
<dbReference type="EMBL" id="SEYY01010928">
    <property type="protein sequence ID" value="KAB7501354.1"/>
    <property type="molecule type" value="Genomic_DNA"/>
</dbReference>
<keyword evidence="5 12" id="KW-0812">Transmembrane</keyword>
<evidence type="ECO:0000256" key="4">
    <source>
        <dbReference type="ARBA" id="ARBA00022475"/>
    </source>
</evidence>
<evidence type="ECO:0000313" key="13">
    <source>
        <dbReference type="EMBL" id="KAB7501354.1"/>
    </source>
</evidence>
<evidence type="ECO:0000256" key="7">
    <source>
        <dbReference type="ARBA" id="ARBA00023053"/>
    </source>
</evidence>
<keyword evidence="14" id="KW-1185">Reference proteome</keyword>
<proteinExistence type="inferred from homology"/>
<dbReference type="PROSITE" id="PS50283">
    <property type="entry name" value="NA_SOLUT_SYMP_3"/>
    <property type="match status" value="1"/>
</dbReference>
<feature type="transmembrane region" description="Helical" evidence="12">
    <location>
        <begin position="79"/>
        <end position="104"/>
    </location>
</feature>
<dbReference type="GO" id="GO:0005886">
    <property type="term" value="C:plasma membrane"/>
    <property type="evidence" value="ECO:0007669"/>
    <property type="project" value="UniProtKB-SubCell"/>
</dbReference>
<comment type="subcellular location">
    <subcellularLocation>
        <location evidence="1">Cell membrane</location>
        <topology evidence="1">Multi-pass membrane protein</topology>
    </subcellularLocation>
</comment>
<reference evidence="13 14" key="1">
    <citation type="journal article" date="2019" name="PLoS Biol.">
        <title>Sex chromosomes control vertical transmission of feminizing Wolbachia symbionts in an isopod.</title>
        <authorList>
            <person name="Becking T."/>
            <person name="Chebbi M.A."/>
            <person name="Giraud I."/>
            <person name="Moumen B."/>
            <person name="Laverre T."/>
            <person name="Caubet Y."/>
            <person name="Peccoud J."/>
            <person name="Gilbert C."/>
            <person name="Cordaux R."/>
        </authorList>
    </citation>
    <scope>NUCLEOTIDE SEQUENCE [LARGE SCALE GENOMIC DNA]</scope>
    <source>
        <strain evidence="13">ANa2</strain>
        <tissue evidence="13">Whole body excluding digestive tract and cuticle</tissue>
    </source>
</reference>
<evidence type="ECO:0000256" key="11">
    <source>
        <dbReference type="RuleBase" id="RU362091"/>
    </source>
</evidence>
<dbReference type="Proteomes" id="UP000326759">
    <property type="component" value="Unassembled WGS sequence"/>
</dbReference>
<feature type="transmembrane region" description="Helical" evidence="12">
    <location>
        <begin position="54"/>
        <end position="73"/>
    </location>
</feature>
<dbReference type="InterPro" id="IPR051163">
    <property type="entry name" value="Sodium:Solute_Symporter_SSF"/>
</dbReference>
<feature type="transmembrane region" description="Helical" evidence="12">
    <location>
        <begin position="164"/>
        <end position="184"/>
    </location>
</feature>
<organism evidence="13 14">
    <name type="scientific">Armadillidium nasatum</name>
    <dbReference type="NCBI Taxonomy" id="96803"/>
    <lineage>
        <taxon>Eukaryota</taxon>
        <taxon>Metazoa</taxon>
        <taxon>Ecdysozoa</taxon>
        <taxon>Arthropoda</taxon>
        <taxon>Crustacea</taxon>
        <taxon>Multicrustacea</taxon>
        <taxon>Malacostraca</taxon>
        <taxon>Eumalacostraca</taxon>
        <taxon>Peracarida</taxon>
        <taxon>Isopoda</taxon>
        <taxon>Oniscidea</taxon>
        <taxon>Crinocheta</taxon>
        <taxon>Armadillidiidae</taxon>
        <taxon>Armadillidium</taxon>
    </lineage>
</organism>
<evidence type="ECO:0000256" key="9">
    <source>
        <dbReference type="ARBA" id="ARBA00023136"/>
    </source>
</evidence>
<evidence type="ECO:0000256" key="8">
    <source>
        <dbReference type="ARBA" id="ARBA00023065"/>
    </source>
</evidence>
<evidence type="ECO:0000256" key="12">
    <source>
        <dbReference type="SAM" id="Phobius"/>
    </source>
</evidence>
<dbReference type="GO" id="GO:0015293">
    <property type="term" value="F:symporter activity"/>
    <property type="evidence" value="ECO:0007669"/>
    <property type="project" value="TreeGrafter"/>
</dbReference>
<dbReference type="InterPro" id="IPR001734">
    <property type="entry name" value="Na/solute_symporter"/>
</dbReference>
<dbReference type="PANTHER" id="PTHR42985">
    <property type="entry name" value="SODIUM-COUPLED MONOCARBOXYLATE TRANSPORTER"/>
    <property type="match status" value="1"/>
</dbReference>
<feature type="transmembrane region" description="Helical" evidence="12">
    <location>
        <begin position="125"/>
        <end position="152"/>
    </location>
</feature>
<dbReference type="GO" id="GO:0006814">
    <property type="term" value="P:sodium ion transport"/>
    <property type="evidence" value="ECO:0007669"/>
    <property type="project" value="UniProtKB-KW"/>
</dbReference>
<evidence type="ECO:0000256" key="6">
    <source>
        <dbReference type="ARBA" id="ARBA00022989"/>
    </source>
</evidence>
<name>A0A5N5T492_9CRUS</name>
<dbReference type="PANTHER" id="PTHR42985:SF40">
    <property type="entry name" value="LD47995P-RELATED"/>
    <property type="match status" value="1"/>
</dbReference>
<comment type="caution">
    <text evidence="13">The sequence shown here is derived from an EMBL/GenBank/DDBJ whole genome shotgun (WGS) entry which is preliminary data.</text>
</comment>
<keyword evidence="4" id="KW-1003">Cell membrane</keyword>
<comment type="similarity">
    <text evidence="2 11">Belongs to the sodium:solute symporter (SSF) (TC 2.A.21) family.</text>
</comment>
<keyword evidence="8" id="KW-0406">Ion transport</keyword>
<sequence>MKMDEGNMLGVVDYSVFVGVLVISCGIGLYFSYKGNKSPEEFFMGNRRMHHLPVSMSLLTSFFSALAMLGLAAEAYATGMQLCMTIVGIILAIMFSSYLLMPVLHPLKLTSINEYILLRFKSKRLRICLSIMSITKITIMGGLSLYATTIVLASITNLNTTTNIFLLGIVCTTYSAFVSINKLLNFIN</sequence>
<keyword evidence="10" id="KW-0739">Sodium transport</keyword>
<dbReference type="PROSITE" id="PS51257">
    <property type="entry name" value="PROKAR_LIPOPROTEIN"/>
    <property type="match status" value="1"/>
</dbReference>
<keyword evidence="3" id="KW-0813">Transport</keyword>
<evidence type="ECO:0000256" key="1">
    <source>
        <dbReference type="ARBA" id="ARBA00004651"/>
    </source>
</evidence>
<evidence type="ECO:0000313" key="14">
    <source>
        <dbReference type="Proteomes" id="UP000326759"/>
    </source>
</evidence>
<dbReference type="InterPro" id="IPR038377">
    <property type="entry name" value="Na/Glc_symporter_sf"/>
</dbReference>
<evidence type="ECO:0000256" key="2">
    <source>
        <dbReference type="ARBA" id="ARBA00006434"/>
    </source>
</evidence>
<dbReference type="AlphaFoldDB" id="A0A5N5T492"/>
<keyword evidence="9 12" id="KW-0472">Membrane</keyword>
<protein>
    <submittedName>
        <fullName evidence="13">Sodium/iodide cotransporter</fullName>
    </submittedName>
</protein>
<keyword evidence="6 12" id="KW-1133">Transmembrane helix</keyword>
<feature type="transmembrane region" description="Helical" evidence="12">
    <location>
        <begin position="12"/>
        <end position="33"/>
    </location>
</feature>
<evidence type="ECO:0000256" key="10">
    <source>
        <dbReference type="ARBA" id="ARBA00023201"/>
    </source>
</evidence>
<keyword evidence="7" id="KW-0915">Sodium</keyword>